<organism evidence="9 12">
    <name type="scientific">Rotaria sordida</name>
    <dbReference type="NCBI Taxonomy" id="392033"/>
    <lineage>
        <taxon>Eukaryota</taxon>
        <taxon>Metazoa</taxon>
        <taxon>Spiralia</taxon>
        <taxon>Gnathifera</taxon>
        <taxon>Rotifera</taxon>
        <taxon>Eurotatoria</taxon>
        <taxon>Bdelloidea</taxon>
        <taxon>Philodinida</taxon>
        <taxon>Philodinidae</taxon>
        <taxon>Rotaria</taxon>
    </lineage>
</organism>
<proteinExistence type="inferred from homology"/>
<dbReference type="PANTHER" id="PTHR11848:SF270">
    <property type="entry name" value="BONE MORPHOGENETIC PROTEIN 3-LIKE"/>
    <property type="match status" value="1"/>
</dbReference>
<dbReference type="Gene3D" id="2.10.90.10">
    <property type="entry name" value="Cystine-knot cytokines"/>
    <property type="match status" value="1"/>
</dbReference>
<evidence type="ECO:0000313" key="10">
    <source>
        <dbReference type="EMBL" id="CAF1231360.1"/>
    </source>
</evidence>
<dbReference type="PROSITE" id="PS00250">
    <property type="entry name" value="TGF_BETA_1"/>
    <property type="match status" value="1"/>
</dbReference>
<dbReference type="SMART" id="SM00204">
    <property type="entry name" value="TGFB"/>
    <property type="match status" value="1"/>
</dbReference>
<comment type="subcellular location">
    <subcellularLocation>
        <location evidence="1">Secreted</location>
    </subcellularLocation>
</comment>
<evidence type="ECO:0000313" key="13">
    <source>
        <dbReference type="Proteomes" id="UP000663870"/>
    </source>
</evidence>
<evidence type="ECO:0000256" key="6">
    <source>
        <dbReference type="RuleBase" id="RU000354"/>
    </source>
</evidence>
<feature type="chain" id="PRO_5035598607" description="TGF-beta family profile domain-containing protein" evidence="7">
    <location>
        <begin position="19"/>
        <end position="383"/>
    </location>
</feature>
<sequence>MLTIQYLIILIVFQICHLFVLLDIPSQSNVLKYNGDKKTSSFYLKNSYYTTNNSSSSSLIDYMRTLYEQEKQNDIKSDYNLIRALAPRIVEIDNVTLYVFDLNVIHRTESIYAVSLHFYKRRTRWPISYSLNEIYSSHRLSSLSAQIHLESDSYGWQSFPIGDVIQRQINYLTSIQKSEYFGITFKPTVTTKNQRRNIIELEKFSVYTPFLIIYSNDSKQTNIFEEFIPKNFEQDVKSYEQFETEVNKRNRLRRFIEEKQSTLDSNIFLSNWNDSISILEPETCSVKPFVIDFSDLGFTSWMIEPKNFVANLCSGSCQTKLMTNHALLQYFLQRLGIRNDINLPKAGCVPERYSSLTMFYKSSDYNYLIRRLPNMIVEACHCR</sequence>
<dbReference type="InterPro" id="IPR029034">
    <property type="entry name" value="Cystine-knot_cytokine"/>
</dbReference>
<gene>
    <name evidence="10" type="ORF">JXQ802_LOCUS25964</name>
    <name evidence="11" type="ORF">JXQ802_LOCUS26497</name>
    <name evidence="9" type="ORF">PYM288_LOCUS7284</name>
</gene>
<evidence type="ECO:0000256" key="7">
    <source>
        <dbReference type="SAM" id="SignalP"/>
    </source>
</evidence>
<evidence type="ECO:0000256" key="2">
    <source>
        <dbReference type="ARBA" id="ARBA00006656"/>
    </source>
</evidence>
<evidence type="ECO:0000256" key="3">
    <source>
        <dbReference type="ARBA" id="ARBA00022525"/>
    </source>
</evidence>
<dbReference type="PANTHER" id="PTHR11848">
    <property type="entry name" value="TGF-BETA FAMILY"/>
    <property type="match status" value="1"/>
</dbReference>
<protein>
    <recommendedName>
        <fullName evidence="8">TGF-beta family profile domain-containing protein</fullName>
    </recommendedName>
</protein>
<dbReference type="EMBL" id="CAJNOL010000893">
    <property type="protein sequence ID" value="CAF1231360.1"/>
    <property type="molecule type" value="Genomic_DNA"/>
</dbReference>
<dbReference type="EMBL" id="CAJNOH010000087">
    <property type="protein sequence ID" value="CAF0855574.1"/>
    <property type="molecule type" value="Genomic_DNA"/>
</dbReference>
<dbReference type="AlphaFoldDB" id="A0A813WBP6"/>
<dbReference type="GO" id="GO:0008083">
    <property type="term" value="F:growth factor activity"/>
    <property type="evidence" value="ECO:0007669"/>
    <property type="project" value="UniProtKB-KW"/>
</dbReference>
<keyword evidence="13" id="KW-1185">Reference proteome</keyword>
<dbReference type="GO" id="GO:0005125">
    <property type="term" value="F:cytokine activity"/>
    <property type="evidence" value="ECO:0007669"/>
    <property type="project" value="TreeGrafter"/>
</dbReference>
<feature type="signal peptide" evidence="7">
    <location>
        <begin position="1"/>
        <end position="18"/>
    </location>
</feature>
<name>A0A813WBP6_9BILA</name>
<dbReference type="InterPro" id="IPR001839">
    <property type="entry name" value="TGF-b_C"/>
</dbReference>
<evidence type="ECO:0000256" key="5">
    <source>
        <dbReference type="ARBA" id="ARBA00023157"/>
    </source>
</evidence>
<evidence type="ECO:0000313" key="12">
    <source>
        <dbReference type="Proteomes" id="UP000663854"/>
    </source>
</evidence>
<keyword evidence="3" id="KW-0964">Secreted</keyword>
<evidence type="ECO:0000259" key="8">
    <source>
        <dbReference type="PROSITE" id="PS51362"/>
    </source>
</evidence>
<dbReference type="GO" id="GO:0005615">
    <property type="term" value="C:extracellular space"/>
    <property type="evidence" value="ECO:0007669"/>
    <property type="project" value="TreeGrafter"/>
</dbReference>
<dbReference type="InterPro" id="IPR017948">
    <property type="entry name" value="TGFb_CS"/>
</dbReference>
<comment type="caution">
    <text evidence="9">The sequence shown here is derived from an EMBL/GenBank/DDBJ whole genome shotgun (WGS) entry which is preliminary data.</text>
</comment>
<evidence type="ECO:0000313" key="9">
    <source>
        <dbReference type="EMBL" id="CAF0855574.1"/>
    </source>
</evidence>
<keyword evidence="5" id="KW-1015">Disulfide bond</keyword>
<evidence type="ECO:0000313" key="11">
    <source>
        <dbReference type="EMBL" id="CAF1241733.1"/>
    </source>
</evidence>
<reference evidence="9" key="1">
    <citation type="submission" date="2021-02" db="EMBL/GenBank/DDBJ databases">
        <authorList>
            <person name="Nowell W R."/>
        </authorList>
    </citation>
    <scope>NUCLEOTIDE SEQUENCE</scope>
</reference>
<comment type="similarity">
    <text evidence="2 6">Belongs to the TGF-beta family.</text>
</comment>
<dbReference type="Pfam" id="PF00019">
    <property type="entry name" value="TGF_beta"/>
    <property type="match status" value="1"/>
</dbReference>
<dbReference type="InterPro" id="IPR015615">
    <property type="entry name" value="TGF-beta-rel"/>
</dbReference>
<dbReference type="SUPFAM" id="SSF57501">
    <property type="entry name" value="Cystine-knot cytokines"/>
    <property type="match status" value="1"/>
</dbReference>
<feature type="domain" description="TGF-beta family profile" evidence="8">
    <location>
        <begin position="251"/>
        <end position="383"/>
    </location>
</feature>
<evidence type="ECO:0000256" key="4">
    <source>
        <dbReference type="ARBA" id="ARBA00023030"/>
    </source>
</evidence>
<dbReference type="Proteomes" id="UP000663870">
    <property type="component" value="Unassembled WGS sequence"/>
</dbReference>
<keyword evidence="4 6" id="KW-0339">Growth factor</keyword>
<dbReference type="Proteomes" id="UP000663854">
    <property type="component" value="Unassembled WGS sequence"/>
</dbReference>
<dbReference type="EMBL" id="CAJNOL010000929">
    <property type="protein sequence ID" value="CAF1241733.1"/>
    <property type="molecule type" value="Genomic_DNA"/>
</dbReference>
<evidence type="ECO:0000256" key="1">
    <source>
        <dbReference type="ARBA" id="ARBA00004613"/>
    </source>
</evidence>
<keyword evidence="7" id="KW-0732">Signal</keyword>
<dbReference type="PROSITE" id="PS51362">
    <property type="entry name" value="TGF_BETA_2"/>
    <property type="match status" value="1"/>
</dbReference>
<accession>A0A813WBP6</accession>
<dbReference type="CDD" id="cd13756">
    <property type="entry name" value="TGF_beta_BMPs_GDFs"/>
    <property type="match status" value="1"/>
</dbReference>